<sequence length="160" mass="18141">MAKKKDSSVTIPEIVWTDDLVWQLLAQIELSENRVVLLGKRKKGENTSGDSKVTVYQRMAAAVFPQLHSQNAVAMGDRVKQKYEYLTKKYKVHAQRLQTTGEGVQSDANSNISDNKFFECYVPADGPNTTTTPRAQCIWGMLLMFLRIVRQRICIFPSNV</sequence>
<dbReference type="RefSeq" id="XP_041293049.1">
    <property type="nucleotide sequence ID" value="XM_041431332.1"/>
</dbReference>
<dbReference type="Proteomes" id="UP000823399">
    <property type="component" value="Unassembled WGS sequence"/>
</dbReference>
<dbReference type="EMBL" id="JABBWM010000026">
    <property type="protein sequence ID" value="KAG2108679.1"/>
    <property type="molecule type" value="Genomic_DNA"/>
</dbReference>
<proteinExistence type="predicted"/>
<protein>
    <recommendedName>
        <fullName evidence="3">Myb/SANT-like domain-containing protein</fullName>
    </recommendedName>
</protein>
<dbReference type="OrthoDB" id="3211402at2759"/>
<evidence type="ECO:0008006" key="3">
    <source>
        <dbReference type="Google" id="ProtNLM"/>
    </source>
</evidence>
<accession>A0A9P7F8W0</accession>
<evidence type="ECO:0000313" key="2">
    <source>
        <dbReference type="Proteomes" id="UP000823399"/>
    </source>
</evidence>
<keyword evidence="2" id="KW-1185">Reference proteome</keyword>
<name>A0A9P7F8W0_9AGAM</name>
<dbReference type="GeneID" id="64693591"/>
<comment type="caution">
    <text evidence="1">The sequence shown here is derived from an EMBL/GenBank/DDBJ whole genome shotgun (WGS) entry which is preliminary data.</text>
</comment>
<organism evidence="1 2">
    <name type="scientific">Suillus discolor</name>
    <dbReference type="NCBI Taxonomy" id="1912936"/>
    <lineage>
        <taxon>Eukaryota</taxon>
        <taxon>Fungi</taxon>
        <taxon>Dikarya</taxon>
        <taxon>Basidiomycota</taxon>
        <taxon>Agaricomycotina</taxon>
        <taxon>Agaricomycetes</taxon>
        <taxon>Agaricomycetidae</taxon>
        <taxon>Boletales</taxon>
        <taxon>Suillineae</taxon>
        <taxon>Suillaceae</taxon>
        <taxon>Suillus</taxon>
    </lineage>
</organism>
<dbReference type="AlphaFoldDB" id="A0A9P7F8W0"/>
<reference evidence="1" key="1">
    <citation type="journal article" date="2020" name="New Phytol.">
        <title>Comparative genomics reveals dynamic genome evolution in host specialist ectomycorrhizal fungi.</title>
        <authorList>
            <person name="Lofgren L.A."/>
            <person name="Nguyen N.H."/>
            <person name="Vilgalys R."/>
            <person name="Ruytinx J."/>
            <person name="Liao H.L."/>
            <person name="Branco S."/>
            <person name="Kuo A."/>
            <person name="LaButti K."/>
            <person name="Lipzen A."/>
            <person name="Andreopoulos W."/>
            <person name="Pangilinan J."/>
            <person name="Riley R."/>
            <person name="Hundley H."/>
            <person name="Na H."/>
            <person name="Barry K."/>
            <person name="Grigoriev I.V."/>
            <person name="Stajich J.E."/>
            <person name="Kennedy P.G."/>
        </authorList>
    </citation>
    <scope>NUCLEOTIDE SEQUENCE</scope>
    <source>
        <strain evidence="1">FC423</strain>
    </source>
</reference>
<gene>
    <name evidence="1" type="ORF">F5147DRAFT_576609</name>
</gene>
<evidence type="ECO:0000313" key="1">
    <source>
        <dbReference type="EMBL" id="KAG2108679.1"/>
    </source>
</evidence>